<comment type="caution">
    <text evidence="1">The sequence shown here is derived from an EMBL/GenBank/DDBJ whole genome shotgun (WGS) entry which is preliminary data.</text>
</comment>
<accession>A0AAW2WD74</accession>
<evidence type="ECO:0000313" key="1">
    <source>
        <dbReference type="EMBL" id="KAL0439236.1"/>
    </source>
</evidence>
<reference evidence="1" key="2">
    <citation type="journal article" date="2024" name="Plant">
        <title>Genomic evolution and insights into agronomic trait innovations of Sesamum species.</title>
        <authorList>
            <person name="Miao H."/>
            <person name="Wang L."/>
            <person name="Qu L."/>
            <person name="Liu H."/>
            <person name="Sun Y."/>
            <person name="Le M."/>
            <person name="Wang Q."/>
            <person name="Wei S."/>
            <person name="Zheng Y."/>
            <person name="Lin W."/>
            <person name="Duan Y."/>
            <person name="Cao H."/>
            <person name="Xiong S."/>
            <person name="Wang X."/>
            <person name="Wei L."/>
            <person name="Li C."/>
            <person name="Ma Q."/>
            <person name="Ju M."/>
            <person name="Zhao R."/>
            <person name="Li G."/>
            <person name="Mu C."/>
            <person name="Tian Q."/>
            <person name="Mei H."/>
            <person name="Zhang T."/>
            <person name="Gao T."/>
            <person name="Zhang H."/>
        </authorList>
    </citation>
    <scope>NUCLEOTIDE SEQUENCE</scope>
    <source>
        <strain evidence="1">KEN1</strain>
    </source>
</reference>
<sequence length="111" mass="11481">MAKGSDEQAVVITALSPTRPGRPLTGRADGFLVTSPLQRHVLSSSLLTFSLQTSCKLPPAIFFSVRFVGENNPGDDPSEATSRMAALSPRVLPVVGGGASVGCGDLSPSDR</sequence>
<proteinExistence type="predicted"/>
<dbReference type="AlphaFoldDB" id="A0AAW2WD74"/>
<gene>
    <name evidence="1" type="ORF">Slati_2406600</name>
</gene>
<organism evidence="1">
    <name type="scientific">Sesamum latifolium</name>
    <dbReference type="NCBI Taxonomy" id="2727402"/>
    <lineage>
        <taxon>Eukaryota</taxon>
        <taxon>Viridiplantae</taxon>
        <taxon>Streptophyta</taxon>
        <taxon>Embryophyta</taxon>
        <taxon>Tracheophyta</taxon>
        <taxon>Spermatophyta</taxon>
        <taxon>Magnoliopsida</taxon>
        <taxon>eudicotyledons</taxon>
        <taxon>Gunneridae</taxon>
        <taxon>Pentapetalae</taxon>
        <taxon>asterids</taxon>
        <taxon>lamiids</taxon>
        <taxon>Lamiales</taxon>
        <taxon>Pedaliaceae</taxon>
        <taxon>Sesamum</taxon>
    </lineage>
</organism>
<dbReference type="EMBL" id="JACGWN010000008">
    <property type="protein sequence ID" value="KAL0439236.1"/>
    <property type="molecule type" value="Genomic_DNA"/>
</dbReference>
<reference evidence="1" key="1">
    <citation type="submission" date="2020-06" db="EMBL/GenBank/DDBJ databases">
        <authorList>
            <person name="Li T."/>
            <person name="Hu X."/>
            <person name="Zhang T."/>
            <person name="Song X."/>
            <person name="Zhang H."/>
            <person name="Dai N."/>
            <person name="Sheng W."/>
            <person name="Hou X."/>
            <person name="Wei L."/>
        </authorList>
    </citation>
    <scope>NUCLEOTIDE SEQUENCE</scope>
    <source>
        <strain evidence="1">KEN1</strain>
        <tissue evidence="1">Leaf</tissue>
    </source>
</reference>
<protein>
    <submittedName>
        <fullName evidence="1">Uncharacterized protein</fullName>
    </submittedName>
</protein>
<name>A0AAW2WD74_9LAMI</name>